<dbReference type="PANTHER" id="PTHR43297">
    <property type="entry name" value="OLIGOPEPTIDE TRANSPORT ATP-BINDING PROTEIN APPD"/>
    <property type="match status" value="1"/>
</dbReference>
<dbReference type="InterPro" id="IPR027417">
    <property type="entry name" value="P-loop_NTPase"/>
</dbReference>
<accession>A0ABV5REW9</accession>
<dbReference type="InterPro" id="IPR003593">
    <property type="entry name" value="AAA+_ATPase"/>
</dbReference>
<evidence type="ECO:0000256" key="7">
    <source>
        <dbReference type="ARBA" id="ARBA00023136"/>
    </source>
</evidence>
<proteinExistence type="inferred from homology"/>
<dbReference type="InterPro" id="IPR050388">
    <property type="entry name" value="ABC_Ni/Peptide_Import"/>
</dbReference>
<reference evidence="9 10" key="1">
    <citation type="submission" date="2024-09" db="EMBL/GenBank/DDBJ databases">
        <authorList>
            <person name="Sun Q."/>
            <person name="Mori K."/>
        </authorList>
    </citation>
    <scope>NUCLEOTIDE SEQUENCE [LARGE SCALE GENOMIC DNA]</scope>
    <source>
        <strain evidence="9 10">JCM 3331</strain>
    </source>
</reference>
<dbReference type="PROSITE" id="PS00211">
    <property type="entry name" value="ABC_TRANSPORTER_1"/>
    <property type="match status" value="1"/>
</dbReference>
<dbReference type="CDD" id="cd03257">
    <property type="entry name" value="ABC_NikE_OppD_transporters"/>
    <property type="match status" value="1"/>
</dbReference>
<comment type="caution">
    <text evidence="9">The sequence shown here is derived from an EMBL/GenBank/DDBJ whole genome shotgun (WGS) entry which is preliminary data.</text>
</comment>
<keyword evidence="3" id="KW-0813">Transport</keyword>
<dbReference type="PANTHER" id="PTHR43297:SF2">
    <property type="entry name" value="DIPEPTIDE TRANSPORT ATP-BINDING PROTEIN DPPD"/>
    <property type="match status" value="1"/>
</dbReference>
<keyword evidence="4" id="KW-1003">Cell membrane</keyword>
<evidence type="ECO:0000313" key="9">
    <source>
        <dbReference type="EMBL" id="MFB9576416.1"/>
    </source>
</evidence>
<evidence type="ECO:0000256" key="1">
    <source>
        <dbReference type="ARBA" id="ARBA00004202"/>
    </source>
</evidence>
<dbReference type="RefSeq" id="WP_345510863.1">
    <property type="nucleotide sequence ID" value="NZ_BAAAXD010000009.1"/>
</dbReference>
<keyword evidence="5" id="KW-0547">Nucleotide-binding</keyword>
<dbReference type="Pfam" id="PF00005">
    <property type="entry name" value="ABC_tran"/>
    <property type="match status" value="1"/>
</dbReference>
<gene>
    <name evidence="9" type="ORF">ACFFTL_30090</name>
</gene>
<sequence>MTVPSHRTASPHRPVPSHEPVLDVRNLRVEYGGDGRSVVGADDVSFTIGAGEIFGLAGESGCGKSTVANAVMRLLKPPAHITAGSVLFNGRDVLAMDPRELRAFRWREIAMVFQSAMNSLNPVLTIGEQIGDIFTTHERMRKRQARARAGELLELVGIDSARLKAYPHQLSGGMRQRVVIAMAVALKPTLLIMDEPTTALDVVVQQEIMAQIGDLQRELGFSVLFITHDMSLMVELSHRMGVMYGGRLVELAAAKELFAQPLHPYTQALMNAFPPLTGPRVELTGLADAPRTEHGCGFHAHCPDDRSDCSTNIPDLREVAAGRFVARTGGGAR</sequence>
<evidence type="ECO:0000256" key="6">
    <source>
        <dbReference type="ARBA" id="ARBA00022840"/>
    </source>
</evidence>
<dbReference type="PROSITE" id="PS50893">
    <property type="entry name" value="ABC_TRANSPORTER_2"/>
    <property type="match status" value="1"/>
</dbReference>
<organism evidence="9 10">
    <name type="scientific">Streptomyces yanii</name>
    <dbReference type="NCBI Taxonomy" id="78510"/>
    <lineage>
        <taxon>Bacteria</taxon>
        <taxon>Bacillati</taxon>
        <taxon>Actinomycetota</taxon>
        <taxon>Actinomycetes</taxon>
        <taxon>Kitasatosporales</taxon>
        <taxon>Streptomycetaceae</taxon>
        <taxon>Streptomyces</taxon>
    </lineage>
</organism>
<dbReference type="Gene3D" id="3.40.50.300">
    <property type="entry name" value="P-loop containing nucleotide triphosphate hydrolases"/>
    <property type="match status" value="1"/>
</dbReference>
<dbReference type="SMART" id="SM00382">
    <property type="entry name" value="AAA"/>
    <property type="match status" value="1"/>
</dbReference>
<dbReference type="GO" id="GO:0005524">
    <property type="term" value="F:ATP binding"/>
    <property type="evidence" value="ECO:0007669"/>
    <property type="project" value="UniProtKB-KW"/>
</dbReference>
<comment type="similarity">
    <text evidence="2">Belongs to the ABC transporter superfamily.</text>
</comment>
<keyword evidence="7" id="KW-0472">Membrane</keyword>
<keyword evidence="10" id="KW-1185">Reference proteome</keyword>
<evidence type="ECO:0000256" key="5">
    <source>
        <dbReference type="ARBA" id="ARBA00022741"/>
    </source>
</evidence>
<evidence type="ECO:0000256" key="2">
    <source>
        <dbReference type="ARBA" id="ARBA00005417"/>
    </source>
</evidence>
<dbReference type="SUPFAM" id="SSF52540">
    <property type="entry name" value="P-loop containing nucleoside triphosphate hydrolases"/>
    <property type="match status" value="1"/>
</dbReference>
<evidence type="ECO:0000259" key="8">
    <source>
        <dbReference type="PROSITE" id="PS50893"/>
    </source>
</evidence>
<evidence type="ECO:0000256" key="3">
    <source>
        <dbReference type="ARBA" id="ARBA00022448"/>
    </source>
</evidence>
<dbReference type="NCBIfam" id="TIGR01727">
    <property type="entry name" value="oligo_HPY"/>
    <property type="match status" value="1"/>
</dbReference>
<evidence type="ECO:0000313" key="10">
    <source>
        <dbReference type="Proteomes" id="UP001589710"/>
    </source>
</evidence>
<dbReference type="InterPro" id="IPR003439">
    <property type="entry name" value="ABC_transporter-like_ATP-bd"/>
</dbReference>
<keyword evidence="6 9" id="KW-0067">ATP-binding</keyword>
<dbReference type="InterPro" id="IPR013563">
    <property type="entry name" value="Oligopep_ABC_C"/>
</dbReference>
<protein>
    <submittedName>
        <fullName evidence="9">ABC transporter ATP-binding protein</fullName>
    </submittedName>
</protein>
<name>A0ABV5REW9_9ACTN</name>
<comment type="subcellular location">
    <subcellularLocation>
        <location evidence="1">Cell membrane</location>
        <topology evidence="1">Peripheral membrane protein</topology>
    </subcellularLocation>
</comment>
<dbReference type="Pfam" id="PF08352">
    <property type="entry name" value="oligo_HPY"/>
    <property type="match status" value="1"/>
</dbReference>
<feature type="domain" description="ABC transporter" evidence="8">
    <location>
        <begin position="24"/>
        <end position="270"/>
    </location>
</feature>
<dbReference type="EMBL" id="JBHMCG010000134">
    <property type="protein sequence ID" value="MFB9576416.1"/>
    <property type="molecule type" value="Genomic_DNA"/>
</dbReference>
<dbReference type="InterPro" id="IPR017871">
    <property type="entry name" value="ABC_transporter-like_CS"/>
</dbReference>
<dbReference type="Proteomes" id="UP001589710">
    <property type="component" value="Unassembled WGS sequence"/>
</dbReference>
<evidence type="ECO:0000256" key="4">
    <source>
        <dbReference type="ARBA" id="ARBA00022475"/>
    </source>
</evidence>